<evidence type="ECO:0000256" key="1">
    <source>
        <dbReference type="SAM" id="MobiDB-lite"/>
    </source>
</evidence>
<sequence>MVLPLIAFGGYEALVLLGIVGTGTAAAAVESQTGAVSKAGSAMAEAGREVLTTAVDYNLAITREALTAVGVLDAAESDSSSDTRSRPVAGDATDTDTNEDCNDCEPRKRGNKFIAGRRFETGDGRWPEYQLKIANMGGGPHFATVGPNRIEEWKFGVDFDGFWSASCTLIEAKYGYRRFLEQDLDGEWGPRLIVNSRGKRLDFMSKTINGFPVQARQQYYTIEGNMPPAQLLWYFSDEVVRNYVDEQFNDSLLPVPCIYEPF</sequence>
<feature type="domain" description="Tox-REase-5" evidence="2">
    <location>
        <begin position="128"/>
        <end position="237"/>
    </location>
</feature>
<gene>
    <name evidence="3" type="ORF">KSP9073_01574</name>
</gene>
<dbReference type="Proteomes" id="UP000244934">
    <property type="component" value="Unassembled WGS sequence"/>
</dbReference>
<dbReference type="InterPro" id="IPR028904">
    <property type="entry name" value="Tox-REase-5_dom"/>
</dbReference>
<dbReference type="EMBL" id="ONZI01000002">
    <property type="protein sequence ID" value="SPJ33565.1"/>
    <property type="molecule type" value="Genomic_DNA"/>
</dbReference>
<proteinExistence type="predicted"/>
<reference evidence="4" key="1">
    <citation type="submission" date="2018-03" db="EMBL/GenBank/DDBJ databases">
        <authorList>
            <person name="Navarro De La Torre S."/>
        </authorList>
    </citation>
    <scope>NUCLEOTIDE SEQUENCE [LARGE SCALE GENOMIC DNA]</scope>
    <source>
        <strain evidence="4">EAod3</strain>
    </source>
</reference>
<dbReference type="Pfam" id="PF15648">
    <property type="entry name" value="Tox-REase-5"/>
    <property type="match status" value="1"/>
</dbReference>
<evidence type="ECO:0000313" key="3">
    <source>
        <dbReference type="EMBL" id="SPJ33565.1"/>
    </source>
</evidence>
<evidence type="ECO:0000313" key="4">
    <source>
        <dbReference type="Proteomes" id="UP000244934"/>
    </source>
</evidence>
<name>A0A2R8CL00_9GAMM</name>
<evidence type="ECO:0000259" key="2">
    <source>
        <dbReference type="Pfam" id="PF15648"/>
    </source>
</evidence>
<organism evidence="3 4">
    <name type="scientific">Kushneria phyllosphaerae</name>
    <dbReference type="NCBI Taxonomy" id="2100822"/>
    <lineage>
        <taxon>Bacteria</taxon>
        <taxon>Pseudomonadati</taxon>
        <taxon>Pseudomonadota</taxon>
        <taxon>Gammaproteobacteria</taxon>
        <taxon>Oceanospirillales</taxon>
        <taxon>Halomonadaceae</taxon>
        <taxon>Kushneria</taxon>
    </lineage>
</organism>
<dbReference type="AlphaFoldDB" id="A0A2R8CL00"/>
<feature type="compositionally biased region" description="Acidic residues" evidence="1">
    <location>
        <begin position="93"/>
        <end position="103"/>
    </location>
</feature>
<keyword evidence="4" id="KW-1185">Reference proteome</keyword>
<protein>
    <recommendedName>
        <fullName evidence="2">Tox-REase-5 domain-containing protein</fullName>
    </recommendedName>
</protein>
<dbReference type="OrthoDB" id="6894922at2"/>
<accession>A0A2R8CL00</accession>
<feature type="region of interest" description="Disordered" evidence="1">
    <location>
        <begin position="76"/>
        <end position="103"/>
    </location>
</feature>
<dbReference type="RefSeq" id="WP_108842401.1">
    <property type="nucleotide sequence ID" value="NZ_ONZI01000002.1"/>
</dbReference>